<dbReference type="EC" id="3.1.1.-" evidence="8"/>
<evidence type="ECO:0000256" key="6">
    <source>
        <dbReference type="ARBA" id="ARBA00022837"/>
    </source>
</evidence>
<evidence type="ECO:0000256" key="2">
    <source>
        <dbReference type="ARBA" id="ARBA00022487"/>
    </source>
</evidence>
<proteinExistence type="inferred from homology"/>
<keyword evidence="2" id="KW-0719">Serine esterase</keyword>
<comment type="caution">
    <text evidence="9">The sequence shown here is derived from an EMBL/GenBank/DDBJ whole genome shotgun (WGS) entry which is preliminary data.</text>
</comment>
<keyword evidence="6" id="KW-0106">Calcium</keyword>
<protein>
    <recommendedName>
        <fullName evidence="8">Carboxylic ester hydrolase</fullName>
        <ecNumber evidence="8">3.1.1.-</ecNumber>
    </recommendedName>
</protein>
<sequence>MTRYMVTIAVAAILFVPPVIAFPSLSCNPWSFAGALPSEATIETVTAVPEGGSFGGGADDVAYPVNPTGLPALCAVIVKVQSSANSSYRFGLFLPTAWNGKFLTIGNGGFSGGINWLDMGPGPHYGMATVSTDMGHNSTAEITAWALDNPEARTDWGWRATHGSVILGKQLTQAYYGGTNITYSFYNGCSTGGRQGLRELQEFPDSFDGALIGAPAWWTTHLNSYLTQLGIYNLPVTDPKHISTAHMAVIADEVVRQCDGVDGLIDGIVSSPELCAFSFTPLLCNDTTDTQTTNPDSCLNPAQVQTAKNVYSDVYSPNGTFLYNGLTLSSEDQWFILLGGPQPSPFGLGYDRDFLYNNQAWNWTDFNLSRTIALAETTHPYGATAAHFDISAFKQRGAKLLLYHGLADGLVPTRGSEYYYNETIAAFNVSRAAVADFFRMFLVPGMQHCWSTPVGAPWNIGGSFQAGVMGPGYWSVPGFEGSKRHDALLALVDWVERGEAVESIVATAWRSPLNASSGVLRQRPLCAWPAKAVWDGFGDEDEAASWRCAG</sequence>
<reference evidence="9" key="2">
    <citation type="submission" date="2023-06" db="EMBL/GenBank/DDBJ databases">
        <authorList>
            <consortium name="Lawrence Berkeley National Laboratory"/>
            <person name="Haridas S."/>
            <person name="Hensen N."/>
            <person name="Bonometti L."/>
            <person name="Westerberg I."/>
            <person name="Brannstrom I.O."/>
            <person name="Guillou S."/>
            <person name="Cros-Aarteil S."/>
            <person name="Calhoun S."/>
            <person name="Kuo A."/>
            <person name="Mondo S."/>
            <person name="Pangilinan J."/>
            <person name="Riley R."/>
            <person name="Labutti K."/>
            <person name="Andreopoulos B."/>
            <person name="Lipzen A."/>
            <person name="Chen C."/>
            <person name="Yanf M."/>
            <person name="Daum C."/>
            <person name="Ng V."/>
            <person name="Clum A."/>
            <person name="Steindorff A."/>
            <person name="Ohm R."/>
            <person name="Martin F."/>
            <person name="Silar P."/>
            <person name="Natvig D."/>
            <person name="Lalanne C."/>
            <person name="Gautier V."/>
            <person name="Ament-Velasquez S.L."/>
            <person name="Kruys A."/>
            <person name="Hutchinson M.I."/>
            <person name="Powell A.J."/>
            <person name="Barry K."/>
            <person name="Miller A.N."/>
            <person name="Grigoriev I.V."/>
            <person name="Debuchy R."/>
            <person name="Gladieux P."/>
            <person name="Thoren M.H."/>
            <person name="Johannesson H."/>
        </authorList>
    </citation>
    <scope>NUCLEOTIDE SEQUENCE</scope>
    <source>
        <strain evidence="9">CBS 314.62</strain>
    </source>
</reference>
<evidence type="ECO:0000313" key="9">
    <source>
        <dbReference type="EMBL" id="KAK3689926.1"/>
    </source>
</evidence>
<dbReference type="EMBL" id="JAULSO010000002">
    <property type="protein sequence ID" value="KAK3689926.1"/>
    <property type="molecule type" value="Genomic_DNA"/>
</dbReference>
<feature type="signal peptide" evidence="8">
    <location>
        <begin position="1"/>
        <end position="21"/>
    </location>
</feature>
<feature type="chain" id="PRO_5041765649" description="Carboxylic ester hydrolase" evidence="8">
    <location>
        <begin position="22"/>
        <end position="550"/>
    </location>
</feature>
<evidence type="ECO:0000256" key="5">
    <source>
        <dbReference type="ARBA" id="ARBA00022801"/>
    </source>
</evidence>
<keyword evidence="4 8" id="KW-0732">Signal</keyword>
<gene>
    <name evidence="9" type="ORF">B0T22DRAFT_514746</name>
</gene>
<dbReference type="GO" id="GO:0046872">
    <property type="term" value="F:metal ion binding"/>
    <property type="evidence" value="ECO:0007669"/>
    <property type="project" value="UniProtKB-KW"/>
</dbReference>
<keyword evidence="5 8" id="KW-0378">Hydrolase</keyword>
<evidence type="ECO:0000256" key="4">
    <source>
        <dbReference type="ARBA" id="ARBA00022729"/>
    </source>
</evidence>
<dbReference type="Proteomes" id="UP001270362">
    <property type="component" value="Unassembled WGS sequence"/>
</dbReference>
<reference evidence="9" key="1">
    <citation type="journal article" date="2023" name="Mol. Phylogenet. Evol.">
        <title>Genome-scale phylogeny and comparative genomics of the fungal order Sordariales.</title>
        <authorList>
            <person name="Hensen N."/>
            <person name="Bonometti L."/>
            <person name="Westerberg I."/>
            <person name="Brannstrom I.O."/>
            <person name="Guillou S."/>
            <person name="Cros-Aarteil S."/>
            <person name="Calhoun S."/>
            <person name="Haridas S."/>
            <person name="Kuo A."/>
            <person name="Mondo S."/>
            <person name="Pangilinan J."/>
            <person name="Riley R."/>
            <person name="LaButti K."/>
            <person name="Andreopoulos B."/>
            <person name="Lipzen A."/>
            <person name="Chen C."/>
            <person name="Yan M."/>
            <person name="Daum C."/>
            <person name="Ng V."/>
            <person name="Clum A."/>
            <person name="Steindorff A."/>
            <person name="Ohm R.A."/>
            <person name="Martin F."/>
            <person name="Silar P."/>
            <person name="Natvig D.O."/>
            <person name="Lalanne C."/>
            <person name="Gautier V."/>
            <person name="Ament-Velasquez S.L."/>
            <person name="Kruys A."/>
            <person name="Hutchinson M.I."/>
            <person name="Powell A.J."/>
            <person name="Barry K."/>
            <person name="Miller A.N."/>
            <person name="Grigoriev I.V."/>
            <person name="Debuchy R."/>
            <person name="Gladieux P."/>
            <person name="Hiltunen Thoren M."/>
            <person name="Johannesson H."/>
        </authorList>
    </citation>
    <scope>NUCLEOTIDE SEQUENCE</scope>
    <source>
        <strain evidence="9">CBS 314.62</strain>
    </source>
</reference>
<dbReference type="InterPro" id="IPR029058">
    <property type="entry name" value="AB_hydrolase_fold"/>
</dbReference>
<accession>A0AAE1CDW4</accession>
<name>A0AAE1CDW4_9PEZI</name>
<evidence type="ECO:0000256" key="1">
    <source>
        <dbReference type="ARBA" id="ARBA00006249"/>
    </source>
</evidence>
<organism evidence="9 10">
    <name type="scientific">Podospora appendiculata</name>
    <dbReference type="NCBI Taxonomy" id="314037"/>
    <lineage>
        <taxon>Eukaryota</taxon>
        <taxon>Fungi</taxon>
        <taxon>Dikarya</taxon>
        <taxon>Ascomycota</taxon>
        <taxon>Pezizomycotina</taxon>
        <taxon>Sordariomycetes</taxon>
        <taxon>Sordariomycetidae</taxon>
        <taxon>Sordariales</taxon>
        <taxon>Podosporaceae</taxon>
        <taxon>Podospora</taxon>
    </lineage>
</organism>
<dbReference type="GO" id="GO:0030600">
    <property type="term" value="F:feruloyl esterase activity"/>
    <property type="evidence" value="ECO:0007669"/>
    <property type="project" value="UniProtKB-ARBA"/>
</dbReference>
<keyword evidence="7" id="KW-1015">Disulfide bond</keyword>
<comment type="similarity">
    <text evidence="1 8">Belongs to the tannase family.</text>
</comment>
<evidence type="ECO:0000313" key="10">
    <source>
        <dbReference type="Proteomes" id="UP001270362"/>
    </source>
</evidence>
<evidence type="ECO:0000256" key="7">
    <source>
        <dbReference type="ARBA" id="ARBA00023157"/>
    </source>
</evidence>
<dbReference type="PANTHER" id="PTHR33938:SF2">
    <property type="entry name" value="CARBOXYLIC ESTER HYDROLASE"/>
    <property type="match status" value="1"/>
</dbReference>
<keyword evidence="3" id="KW-0479">Metal-binding</keyword>
<dbReference type="PANTHER" id="PTHR33938">
    <property type="entry name" value="FERULOYL ESTERASE B-RELATED"/>
    <property type="match status" value="1"/>
</dbReference>
<keyword evidence="10" id="KW-1185">Reference proteome</keyword>
<dbReference type="InterPro" id="IPR011118">
    <property type="entry name" value="Tannase/feruloyl_esterase"/>
</dbReference>
<dbReference type="AlphaFoldDB" id="A0AAE1CDW4"/>
<evidence type="ECO:0000256" key="8">
    <source>
        <dbReference type="RuleBase" id="RU361238"/>
    </source>
</evidence>
<dbReference type="Pfam" id="PF07519">
    <property type="entry name" value="Tannase"/>
    <property type="match status" value="2"/>
</dbReference>
<evidence type="ECO:0000256" key="3">
    <source>
        <dbReference type="ARBA" id="ARBA00022723"/>
    </source>
</evidence>
<dbReference type="SUPFAM" id="SSF53474">
    <property type="entry name" value="alpha/beta-Hydrolases"/>
    <property type="match status" value="1"/>
</dbReference>